<keyword evidence="6" id="KW-1185">Reference proteome</keyword>
<evidence type="ECO:0000259" key="4">
    <source>
        <dbReference type="Pfam" id="PF17939"/>
    </source>
</evidence>
<evidence type="ECO:0000256" key="1">
    <source>
        <dbReference type="ARBA" id="ARBA00023125"/>
    </source>
</evidence>
<dbReference type="Gene3D" id="1.10.357.10">
    <property type="entry name" value="Tetracycline Repressor, domain 2"/>
    <property type="match status" value="1"/>
</dbReference>
<evidence type="ECO:0000256" key="2">
    <source>
        <dbReference type="SAM" id="MobiDB-lite"/>
    </source>
</evidence>
<dbReference type="Pfam" id="PF17939">
    <property type="entry name" value="TetR_C_30"/>
    <property type="match status" value="1"/>
</dbReference>
<dbReference type="InterPro" id="IPR009057">
    <property type="entry name" value="Homeodomain-like_sf"/>
</dbReference>
<sequence>MSIRPTEINKLLDLTRRGVFTEAMTAERATRSDRSTGTREAILSAAEVLFAERGMYAVSNRQISEAAGQGNNAAACYHFGTRVDLLRAIESKHREPIEELRARMLAAIGDSTELRDWVGALVRPLTDHLSALGIPTWYARFAAQAMADPTYRHVVTKDALASPLLVQTLDGINRCLPELPKRVRAERMVMVRNLLMHTCAEHEGALAEHGPRSRSAWPVAGEGLIDAIVGLWRAPVHVGAAGGQPTPTAGQADNRGAR</sequence>
<dbReference type="InterPro" id="IPR041586">
    <property type="entry name" value="PsrA_TetR_C"/>
</dbReference>
<dbReference type="SUPFAM" id="SSF46689">
    <property type="entry name" value="Homeodomain-like"/>
    <property type="match status" value="1"/>
</dbReference>
<feature type="compositionally biased region" description="Low complexity" evidence="2">
    <location>
        <begin position="243"/>
        <end position="252"/>
    </location>
</feature>
<dbReference type="InterPro" id="IPR001647">
    <property type="entry name" value="HTH_TetR"/>
</dbReference>
<protein>
    <recommendedName>
        <fullName evidence="7">HTH tetR-type domain-containing protein</fullName>
    </recommendedName>
</protein>
<dbReference type="Pfam" id="PF00440">
    <property type="entry name" value="TetR_N"/>
    <property type="match status" value="1"/>
</dbReference>
<proteinExistence type="predicted"/>
<dbReference type="EMBL" id="JLXW01000008">
    <property type="protein sequence ID" value="KBZ61919.1"/>
    <property type="molecule type" value="Genomic_DNA"/>
</dbReference>
<evidence type="ECO:0000313" key="5">
    <source>
        <dbReference type="EMBL" id="KBZ61919.1"/>
    </source>
</evidence>
<reference evidence="5 6" key="1">
    <citation type="submission" date="2014-04" db="EMBL/GenBank/DDBJ databases">
        <title>The Genome Sequence of Mycobacterium tuberculosis TKK-01-0051.</title>
        <authorList>
            <consortium name="The Broad Institute Genomics Platform"/>
            <consortium name="The Broad Institute Genome Sequencing Center for Infectious Disease"/>
            <person name="Earl A.M."/>
            <person name="Cohen K."/>
            <person name="Pym A."/>
            <person name="Bishai W."/>
            <person name="Maharaj K."/>
            <person name="Desjardins C."/>
            <person name="Abeel T."/>
            <person name="Young S."/>
            <person name="Zeng Q."/>
            <person name="Gargeya S."/>
            <person name="Abouelleil A."/>
            <person name="Alvarado L."/>
            <person name="Chapman S.B."/>
            <person name="Gainer-Dewar J."/>
            <person name="Goldberg J."/>
            <person name="Griggs A."/>
            <person name="Gujja S."/>
            <person name="Hansen M."/>
            <person name="Howarth C."/>
            <person name="Imamovic A."/>
            <person name="Larimer J."/>
            <person name="Murphy C."/>
            <person name="Naylor J."/>
            <person name="Pearson M."/>
            <person name="Poon T.W."/>
            <person name="Priest M."/>
            <person name="Roberts A."/>
            <person name="Saif S."/>
            <person name="Shea T."/>
            <person name="Sykes S."/>
            <person name="Wortman J."/>
            <person name="Nusbaum C."/>
            <person name="Birren B."/>
        </authorList>
    </citation>
    <scope>NUCLEOTIDE SEQUENCE [LARGE SCALE GENOMIC DNA]</scope>
    <source>
        <strain evidence="5 6">TKK-01-0051</strain>
    </source>
</reference>
<dbReference type="GO" id="GO:0003677">
    <property type="term" value="F:DNA binding"/>
    <property type="evidence" value="ECO:0007669"/>
    <property type="project" value="UniProtKB-KW"/>
</dbReference>
<name>A0A051TYB5_9MYCO</name>
<evidence type="ECO:0008006" key="7">
    <source>
        <dbReference type="Google" id="ProtNLM"/>
    </source>
</evidence>
<feature type="domain" description="PsrA tetracyclin repressor-like C-terminal" evidence="4">
    <location>
        <begin position="120"/>
        <end position="228"/>
    </location>
</feature>
<feature type="domain" description="HTH tetR-type" evidence="3">
    <location>
        <begin position="42"/>
        <end position="89"/>
    </location>
</feature>
<dbReference type="AlphaFoldDB" id="A0A051TYB5"/>
<dbReference type="PATRIC" id="fig|1324261.3.peg.2857"/>
<evidence type="ECO:0000259" key="3">
    <source>
        <dbReference type="Pfam" id="PF00440"/>
    </source>
</evidence>
<keyword evidence="1" id="KW-0238">DNA-binding</keyword>
<feature type="region of interest" description="Disordered" evidence="2">
    <location>
        <begin position="239"/>
        <end position="258"/>
    </location>
</feature>
<accession>A0A051TYB5</accession>
<organism evidence="5 6">
    <name type="scientific">Mycobacterium [tuberculosis] TKK-01-0051</name>
    <dbReference type="NCBI Taxonomy" id="1324261"/>
    <lineage>
        <taxon>Bacteria</taxon>
        <taxon>Bacillati</taxon>
        <taxon>Actinomycetota</taxon>
        <taxon>Actinomycetes</taxon>
        <taxon>Mycobacteriales</taxon>
        <taxon>Mycobacteriaceae</taxon>
        <taxon>Mycobacterium</taxon>
        <taxon>Mycobacterium avium complex (MAC)</taxon>
    </lineage>
</organism>
<gene>
    <name evidence="5" type="ORF">K875_02838</name>
</gene>
<dbReference type="Proteomes" id="UP000025947">
    <property type="component" value="Unassembled WGS sequence"/>
</dbReference>
<comment type="caution">
    <text evidence="5">The sequence shown here is derived from an EMBL/GenBank/DDBJ whole genome shotgun (WGS) entry which is preliminary data.</text>
</comment>
<evidence type="ECO:0000313" key="6">
    <source>
        <dbReference type="Proteomes" id="UP000025947"/>
    </source>
</evidence>
<dbReference type="HOGENOM" id="CLU_069356_19_2_11"/>